<accession>A0A9E9M1U8</accession>
<dbReference type="RefSeq" id="WP_269310348.1">
    <property type="nucleotide sequence ID" value="NZ_CP098242.1"/>
</dbReference>
<evidence type="ECO:0000313" key="1">
    <source>
        <dbReference type="EMBL" id="WAW11238.1"/>
    </source>
</evidence>
<gene>
    <name evidence="1" type="ORF">NB640_06310</name>
</gene>
<evidence type="ECO:0000313" key="2">
    <source>
        <dbReference type="Proteomes" id="UP001156215"/>
    </source>
</evidence>
<sequence>MARIRSIKPEFWTSEQIVDCSTITRLLFIGMWNFCDDGGNHPASARTLKMEVFPGDDITIDEVQKSVDELITNGLVILYESEGKEYWHVTGWRHQKIDRPTFKYPKFDEHSTIIRRALDEASPPDIDVDIERKGEDISINPNGLIVPSDAEDEKPARAKKPDCPHQQIIDLYHEALPMCPRVRDWTPARATQLRARWNEAPERQNLDYWKRFFEYVATCDFLVGKAGNKPFFADLEWMIKAGNFTKIRERKYENREAA</sequence>
<dbReference type="EMBL" id="CP098242">
    <property type="protein sequence ID" value="WAW11238.1"/>
    <property type="molecule type" value="Genomic_DNA"/>
</dbReference>
<protein>
    <submittedName>
        <fullName evidence="1">Uncharacterized protein</fullName>
    </submittedName>
</protein>
<organism evidence="1 2">
    <name type="scientific">Oxalobacter vibrioformis</name>
    <dbReference type="NCBI Taxonomy" id="933080"/>
    <lineage>
        <taxon>Bacteria</taxon>
        <taxon>Pseudomonadati</taxon>
        <taxon>Pseudomonadota</taxon>
        <taxon>Betaproteobacteria</taxon>
        <taxon>Burkholderiales</taxon>
        <taxon>Oxalobacteraceae</taxon>
        <taxon>Oxalobacter</taxon>
    </lineage>
</organism>
<proteinExistence type="predicted"/>
<dbReference type="KEGG" id="ovb:NB640_06310"/>
<name>A0A9E9M1U8_9BURK</name>
<dbReference type="Proteomes" id="UP001156215">
    <property type="component" value="Chromosome"/>
</dbReference>
<keyword evidence="2" id="KW-1185">Reference proteome</keyword>
<reference evidence="1" key="1">
    <citation type="journal article" date="2022" name="Front. Microbiol.">
        <title>New perspectives on an old grouping: The genomic and phenotypic variability of Oxalobacter formigenes and the implications for calcium oxalate stone prevention.</title>
        <authorList>
            <person name="Chmiel J.A."/>
            <person name="Carr C."/>
            <person name="Stuivenberg G.A."/>
            <person name="Venema R."/>
            <person name="Chanyi R.M."/>
            <person name="Al K.F."/>
            <person name="Giguere D."/>
            <person name="Say H."/>
            <person name="Akouris P.P."/>
            <person name="Dominguez Romero S.A."/>
            <person name="Kwong A."/>
            <person name="Tai V."/>
            <person name="Koval S.F."/>
            <person name="Razvi H."/>
            <person name="Bjazevic J."/>
            <person name="Burton J.P."/>
        </authorList>
    </citation>
    <scope>NUCLEOTIDE SEQUENCE</scope>
    <source>
        <strain evidence="1">WoOx3</strain>
    </source>
</reference>
<dbReference type="AlphaFoldDB" id="A0A9E9M1U8"/>